<feature type="transmembrane region" description="Helical" evidence="2">
    <location>
        <begin position="34"/>
        <end position="55"/>
    </location>
</feature>
<feature type="domain" description="Cell envelope-related transcriptional attenuator" evidence="3">
    <location>
        <begin position="110"/>
        <end position="277"/>
    </location>
</feature>
<dbReference type="InterPro" id="IPR050922">
    <property type="entry name" value="LytR/CpsA/Psr_CW_biosynth"/>
</dbReference>
<keyword evidence="2" id="KW-0472">Membrane</keyword>
<evidence type="ECO:0000259" key="3">
    <source>
        <dbReference type="Pfam" id="PF03816"/>
    </source>
</evidence>
<dbReference type="Pfam" id="PF03816">
    <property type="entry name" value="LytR_cpsA_psr"/>
    <property type="match status" value="1"/>
</dbReference>
<name>A0A1F5TRE5_9BACT</name>
<comment type="similarity">
    <text evidence="1">Belongs to the LytR/CpsA/Psr (LCP) family.</text>
</comment>
<evidence type="ECO:0000256" key="1">
    <source>
        <dbReference type="ARBA" id="ARBA00006068"/>
    </source>
</evidence>
<accession>A0A1F5TRE5</accession>
<keyword evidence="2" id="KW-0812">Transmembrane</keyword>
<dbReference type="PANTHER" id="PTHR33392">
    <property type="entry name" value="POLYISOPRENYL-TEICHOIC ACID--PEPTIDOGLYCAN TEICHOIC ACID TRANSFERASE TAGU"/>
    <property type="match status" value="1"/>
</dbReference>
<dbReference type="PANTHER" id="PTHR33392:SF6">
    <property type="entry name" value="POLYISOPRENYL-TEICHOIC ACID--PEPTIDOGLYCAN TEICHOIC ACID TRANSFERASE TAGU"/>
    <property type="match status" value="1"/>
</dbReference>
<dbReference type="NCBIfam" id="TIGR00350">
    <property type="entry name" value="lytR_cpsA_psr"/>
    <property type="match status" value="1"/>
</dbReference>
<reference evidence="5 6" key="1">
    <citation type="journal article" date="2016" name="Nat. Commun.">
        <title>Thousands of microbial genomes shed light on interconnected biogeochemical processes in an aquifer system.</title>
        <authorList>
            <person name="Anantharaman K."/>
            <person name="Brown C.T."/>
            <person name="Hug L.A."/>
            <person name="Sharon I."/>
            <person name="Castelle C.J."/>
            <person name="Probst A.J."/>
            <person name="Thomas B.C."/>
            <person name="Singh A."/>
            <person name="Wilkins M.J."/>
            <person name="Karaoz U."/>
            <person name="Brodie E.L."/>
            <person name="Williams K.H."/>
            <person name="Hubbard S.S."/>
            <person name="Banfield J.F."/>
        </authorList>
    </citation>
    <scope>NUCLEOTIDE SEQUENCE [LARGE SCALE GENOMIC DNA]</scope>
</reference>
<dbReference type="InterPro" id="IPR004474">
    <property type="entry name" value="LytR_CpsA_psr"/>
</dbReference>
<dbReference type="InterPro" id="IPR027381">
    <property type="entry name" value="LytR/CpsA/Psr_C"/>
</dbReference>
<protein>
    <recommendedName>
        <fullName evidence="7">Cell envelope-related transcriptional attenuator domain-containing protein</fullName>
    </recommendedName>
</protein>
<gene>
    <name evidence="5" type="ORF">A2531_02540</name>
</gene>
<dbReference type="Pfam" id="PF13399">
    <property type="entry name" value="LytR_C"/>
    <property type="match status" value="1"/>
</dbReference>
<comment type="caution">
    <text evidence="5">The sequence shown here is derived from an EMBL/GenBank/DDBJ whole genome shotgun (WGS) entry which is preliminary data.</text>
</comment>
<evidence type="ECO:0008006" key="7">
    <source>
        <dbReference type="Google" id="ProtNLM"/>
    </source>
</evidence>
<evidence type="ECO:0000259" key="4">
    <source>
        <dbReference type="Pfam" id="PF13399"/>
    </source>
</evidence>
<dbReference type="Gene3D" id="3.30.70.2390">
    <property type="match status" value="1"/>
</dbReference>
<evidence type="ECO:0000313" key="6">
    <source>
        <dbReference type="Proteomes" id="UP000177579"/>
    </source>
</evidence>
<sequence>MDINIKEKYIEAQAKITETTNNIKYKKRKKIIKIFSFFIIFIITSLAVFSSQVMVSQQSSASWFSQLPIIRQIKHLAESADRQLKGEIDNRINILLLGMGGRQHEGGYLTDTLILASIEPSTKKVSLVSIPRDMAIPIENMGWKKINSVNAFAEIDKEDSGGLAISQTVSDILNIPIDYYVRVDFEGFINIVDELGGISVNVENVINDQQYPVRGMEQAENYASRFEHLYIESGWQKMDGELALKYVRSRHSLGAEGSDFARAKRQQKVIEAVKENVLSLKTIFKPKMITGIINQLNEHISTNLKIWEMVKLWEIVKDIEQKDIINKVLDNSPNGLLVETYSSDGAYILVPKSGDFSEIEYFVNNIFSDAPTQDKNNVFSERASIEIRNGTWINGLASKAALDLEKYGFTIVRVGNSSRKDFQKTVIYDLTYGDKAKSLSVLKSRIDANVSFGLPDWLVEDIKKDIQGEKKPVQPDFVIIIGQNADSTKSGTPNPANLAE</sequence>
<proteinExistence type="inferred from homology"/>
<dbReference type="EMBL" id="MFGO01000008">
    <property type="protein sequence ID" value="OGF41546.1"/>
    <property type="molecule type" value="Genomic_DNA"/>
</dbReference>
<keyword evidence="2" id="KW-1133">Transmembrane helix</keyword>
<dbReference type="Gene3D" id="3.40.630.190">
    <property type="entry name" value="LCP protein"/>
    <property type="match status" value="1"/>
</dbReference>
<evidence type="ECO:0000256" key="2">
    <source>
        <dbReference type="SAM" id="Phobius"/>
    </source>
</evidence>
<feature type="domain" description="LytR/CpsA/Psr regulator C-terminal" evidence="4">
    <location>
        <begin position="384"/>
        <end position="438"/>
    </location>
</feature>
<dbReference type="AlphaFoldDB" id="A0A1F5TRE5"/>
<organism evidence="5 6">
    <name type="scientific">Candidatus Falkowbacteria bacterium RIFOXYD2_FULL_34_120</name>
    <dbReference type="NCBI Taxonomy" id="1798007"/>
    <lineage>
        <taxon>Bacteria</taxon>
        <taxon>Candidatus Falkowiibacteriota</taxon>
    </lineage>
</organism>
<dbReference type="Proteomes" id="UP000177579">
    <property type="component" value="Unassembled WGS sequence"/>
</dbReference>
<evidence type="ECO:0000313" key="5">
    <source>
        <dbReference type="EMBL" id="OGF41546.1"/>
    </source>
</evidence>